<evidence type="ECO:0000313" key="3">
    <source>
        <dbReference type="Proteomes" id="UP000702544"/>
    </source>
</evidence>
<feature type="transmembrane region" description="Helical" evidence="1">
    <location>
        <begin position="7"/>
        <end position="26"/>
    </location>
</feature>
<reference evidence="2 3" key="1">
    <citation type="submission" date="2020-01" db="EMBL/GenBank/DDBJ databases">
        <title>Genomes assembled from Gulf of Kutch pelagic sediment metagenomes.</title>
        <authorList>
            <person name="Chandrashekar M."/>
            <person name="Mahajan M.S."/>
            <person name="Dave K.J."/>
            <person name="Vatsa P."/>
            <person name="Nathani N.M."/>
        </authorList>
    </citation>
    <scope>NUCLEOTIDE SEQUENCE [LARGE SCALE GENOMIC DNA]</scope>
    <source>
        <strain evidence="2">KS3-K002</strain>
    </source>
</reference>
<keyword evidence="1" id="KW-1133">Transmembrane helix</keyword>
<dbReference type="AlphaFoldDB" id="A0AAE4ZC94"/>
<protein>
    <submittedName>
        <fullName evidence="2">Uncharacterized protein</fullName>
    </submittedName>
</protein>
<organism evidence="2 3">
    <name type="scientific">Candidatus Kutchimonas denitrificans</name>
    <dbReference type="NCBI Taxonomy" id="3056748"/>
    <lineage>
        <taxon>Bacteria</taxon>
        <taxon>Pseudomonadati</taxon>
        <taxon>Gemmatimonadota</taxon>
        <taxon>Gemmatimonadia</taxon>
        <taxon>Candidatus Palauibacterales</taxon>
        <taxon>Candidatus Palauibacteraceae</taxon>
        <taxon>Candidatus Kutchimonas</taxon>
    </lineage>
</organism>
<gene>
    <name evidence="2" type="ORF">GWO12_15605</name>
</gene>
<name>A0AAE4ZC94_9BACT</name>
<comment type="caution">
    <text evidence="2">The sequence shown here is derived from an EMBL/GenBank/DDBJ whole genome shotgun (WGS) entry which is preliminary data.</text>
</comment>
<dbReference type="Proteomes" id="UP000702544">
    <property type="component" value="Unassembled WGS sequence"/>
</dbReference>
<dbReference type="EMBL" id="JAACAK010000130">
    <property type="protein sequence ID" value="NIR76506.1"/>
    <property type="molecule type" value="Genomic_DNA"/>
</dbReference>
<keyword evidence="1" id="KW-0472">Membrane</keyword>
<proteinExistence type="predicted"/>
<evidence type="ECO:0000313" key="2">
    <source>
        <dbReference type="EMBL" id="NIR76506.1"/>
    </source>
</evidence>
<keyword evidence="1" id="KW-0812">Transmembrane</keyword>
<evidence type="ECO:0000256" key="1">
    <source>
        <dbReference type="SAM" id="Phobius"/>
    </source>
</evidence>
<accession>A0AAE4ZC94</accession>
<sequence length="132" mass="15016">MKFHKAWLWVALGGVIALVFVSVLIRDPGVRALLSVVAVLPLLHVTLRVALDSERDVAREKRKYMKLRTVTDEFILNVRNLNRLTIVAKGKDAPEDVDRMIDEVVARMHSLVDRMREAAGEESPFPPTMEER</sequence>
<feature type="transmembrane region" description="Helical" evidence="1">
    <location>
        <begin position="32"/>
        <end position="51"/>
    </location>
</feature>